<organism evidence="2 3">
    <name type="scientific">Streptomyces glaucosporus</name>
    <dbReference type="NCBI Taxonomy" id="284044"/>
    <lineage>
        <taxon>Bacteria</taxon>
        <taxon>Bacillati</taxon>
        <taxon>Actinomycetota</taxon>
        <taxon>Actinomycetes</taxon>
        <taxon>Kitasatosporales</taxon>
        <taxon>Streptomycetaceae</taxon>
        <taxon>Streptomyces</taxon>
    </lineage>
</organism>
<comment type="caution">
    <text evidence="2">The sequence shown here is derived from an EMBL/GenBank/DDBJ whole genome shotgun (WGS) entry which is preliminary data.</text>
</comment>
<gene>
    <name evidence="2" type="ORF">GCM10010420_32580</name>
</gene>
<proteinExistence type="predicted"/>
<dbReference type="PANTHER" id="PTHR35908:SF1">
    <property type="entry name" value="CONSERVED PROTEIN"/>
    <property type="match status" value="1"/>
</dbReference>
<dbReference type="EMBL" id="BAAATJ010000014">
    <property type="protein sequence ID" value="GAA2402905.1"/>
    <property type="molecule type" value="Genomic_DNA"/>
</dbReference>
<name>A0ABP5VGT4_9ACTN</name>
<dbReference type="Gene3D" id="3.10.180.10">
    <property type="entry name" value="2,3-Dihydroxybiphenyl 1,2-Dioxygenase, domain 1"/>
    <property type="match status" value="1"/>
</dbReference>
<evidence type="ECO:0000259" key="1">
    <source>
        <dbReference type="Pfam" id="PF18029"/>
    </source>
</evidence>
<accession>A0ABP5VGT4</accession>
<evidence type="ECO:0000313" key="2">
    <source>
        <dbReference type="EMBL" id="GAA2402905.1"/>
    </source>
</evidence>
<keyword evidence="3" id="KW-1185">Reference proteome</keyword>
<dbReference type="PANTHER" id="PTHR35908">
    <property type="entry name" value="HYPOTHETICAL FUSION PROTEIN"/>
    <property type="match status" value="1"/>
</dbReference>
<dbReference type="SUPFAM" id="SSF54593">
    <property type="entry name" value="Glyoxalase/Bleomycin resistance protein/Dihydroxybiphenyl dioxygenase"/>
    <property type="match status" value="1"/>
</dbReference>
<dbReference type="Proteomes" id="UP001500058">
    <property type="component" value="Unassembled WGS sequence"/>
</dbReference>
<evidence type="ECO:0000313" key="3">
    <source>
        <dbReference type="Proteomes" id="UP001500058"/>
    </source>
</evidence>
<feature type="domain" description="Glyoxalase-like" evidence="1">
    <location>
        <begin position="8"/>
        <end position="114"/>
    </location>
</feature>
<dbReference type="InterPro" id="IPR041581">
    <property type="entry name" value="Glyoxalase_6"/>
</dbReference>
<dbReference type="Pfam" id="PF18029">
    <property type="entry name" value="Glyoxalase_6"/>
    <property type="match status" value="1"/>
</dbReference>
<dbReference type="RefSeq" id="WP_344631751.1">
    <property type="nucleotide sequence ID" value="NZ_BAAATJ010000014.1"/>
</dbReference>
<sequence>MPARLKDLVVDAGDHQALADWWCAALGYERRRTLGQSPRPPEWPVAIHHPQDAGPVIWFNPVPEPKTGKNRVHFDVWGDTEELLGLGATLVRRRDREIEWDVLADPEGNEFCVFSPRREARVPGPGGVVR</sequence>
<protein>
    <submittedName>
        <fullName evidence="2">VOC family protein</fullName>
    </submittedName>
</protein>
<dbReference type="InterPro" id="IPR029068">
    <property type="entry name" value="Glyas_Bleomycin-R_OHBP_Dase"/>
</dbReference>
<reference evidence="3" key="1">
    <citation type="journal article" date="2019" name="Int. J. Syst. Evol. Microbiol.">
        <title>The Global Catalogue of Microorganisms (GCM) 10K type strain sequencing project: providing services to taxonomists for standard genome sequencing and annotation.</title>
        <authorList>
            <consortium name="The Broad Institute Genomics Platform"/>
            <consortium name="The Broad Institute Genome Sequencing Center for Infectious Disease"/>
            <person name="Wu L."/>
            <person name="Ma J."/>
        </authorList>
    </citation>
    <scope>NUCLEOTIDE SEQUENCE [LARGE SCALE GENOMIC DNA]</scope>
    <source>
        <strain evidence="3">JCM 6921</strain>
    </source>
</reference>